<evidence type="ECO:0000313" key="3">
    <source>
        <dbReference type="EMBL" id="AWW29415.1"/>
    </source>
</evidence>
<dbReference type="RefSeq" id="WP_112782830.1">
    <property type="nucleotide sequence ID" value="NZ_CP030041.1"/>
</dbReference>
<dbReference type="KEGG" id="est:DN752_04235"/>
<dbReference type="Pfam" id="PF12508">
    <property type="entry name" value="Transposon_TraM"/>
    <property type="match status" value="1"/>
</dbReference>
<feature type="region of interest" description="Disordered" evidence="1">
    <location>
        <begin position="68"/>
        <end position="104"/>
    </location>
</feature>
<evidence type="ECO:0000256" key="1">
    <source>
        <dbReference type="SAM" id="MobiDB-lite"/>
    </source>
</evidence>
<feature type="compositionally biased region" description="Basic and acidic residues" evidence="1">
    <location>
        <begin position="68"/>
        <end position="91"/>
    </location>
</feature>
<dbReference type="AlphaFoldDB" id="A0A2Z4IEX4"/>
<dbReference type="OrthoDB" id="1453786at2"/>
<name>A0A2Z4IEX4_9BACT</name>
<accession>A0A2Z4IEX4</accession>
<proteinExistence type="predicted"/>
<evidence type="ECO:0000259" key="2">
    <source>
        <dbReference type="Pfam" id="PF12508"/>
    </source>
</evidence>
<sequence length="404" mass="45395">MKRPNTRQRTLLLVLPLFVLPLVLAFAWAGQGLRNKDDAERLPMRLRADLPGPQLETRELGKMELYQKKAKADQRKREMARMDPYLRKREQPTAGKSSELLPLSKKGSLDHSETELMEKLEQLDRQLVRPREDFTPERSPHRPAPVKKEIPSGLERDIAQLEGLMDRMQPNGPDPEIQQLEGMLEKILDVQHPERVRERLRNKQLEKTRFTVEKESKGLSEIKKRGAMDTRRQEQNAFYGLEQHQPMAHVLEPAISAEIAEETVLEREGRIKLKLLEKVRVNGMEYPSGSIVYGRASLDGDRVQLTVSSLRSGNHILPVSLDAYDHDAMAGIPIGGNLGKELQQGAGDALVTGMPNMSSGMTLETQMASAGVSAAKGLFRKKNKAIKITLKAGHPILLVNTENA</sequence>
<evidence type="ECO:0000313" key="4">
    <source>
        <dbReference type="Proteomes" id="UP000248688"/>
    </source>
</evidence>
<reference evidence="3 4" key="1">
    <citation type="submission" date="2018-06" db="EMBL/GenBank/DDBJ databases">
        <title>Echinicola strongylocentroti sp. nov., isolated from a sea urchin Strongylocentrotus intermedius.</title>
        <authorList>
            <person name="Bae S.S."/>
        </authorList>
    </citation>
    <scope>NUCLEOTIDE SEQUENCE [LARGE SCALE GENOMIC DNA]</scope>
    <source>
        <strain evidence="3 4">MEBiC08714</strain>
    </source>
</reference>
<dbReference type="EMBL" id="CP030041">
    <property type="protein sequence ID" value="AWW29415.1"/>
    <property type="molecule type" value="Genomic_DNA"/>
</dbReference>
<organism evidence="3 4">
    <name type="scientific">Echinicola strongylocentroti</name>
    <dbReference type="NCBI Taxonomy" id="1795355"/>
    <lineage>
        <taxon>Bacteria</taxon>
        <taxon>Pseudomonadati</taxon>
        <taxon>Bacteroidota</taxon>
        <taxon>Cytophagia</taxon>
        <taxon>Cytophagales</taxon>
        <taxon>Cyclobacteriaceae</taxon>
        <taxon>Echinicola</taxon>
    </lineage>
</organism>
<protein>
    <recommendedName>
        <fullName evidence="2">Conjugative transposon TraM C-terminal domain-containing protein</fullName>
    </recommendedName>
</protein>
<gene>
    <name evidence="3" type="ORF">DN752_04235</name>
</gene>
<dbReference type="InterPro" id="IPR055407">
    <property type="entry name" value="TraM_C"/>
</dbReference>
<dbReference type="Proteomes" id="UP000248688">
    <property type="component" value="Chromosome"/>
</dbReference>
<keyword evidence="4" id="KW-1185">Reference proteome</keyword>
<feature type="domain" description="Conjugative transposon TraM C-terminal" evidence="2">
    <location>
        <begin position="255"/>
        <end position="399"/>
    </location>
</feature>